<evidence type="ECO:0000256" key="1">
    <source>
        <dbReference type="ARBA" id="ARBA00022475"/>
    </source>
</evidence>
<dbReference type="GO" id="GO:0005886">
    <property type="term" value="C:plasma membrane"/>
    <property type="evidence" value="ECO:0007669"/>
    <property type="project" value="UniProtKB-SubCell"/>
</dbReference>
<evidence type="ECO:0000256" key="8">
    <source>
        <dbReference type="ARBA" id="ARBA00023209"/>
    </source>
</evidence>
<evidence type="ECO:0000256" key="5">
    <source>
        <dbReference type="ARBA" id="ARBA00022989"/>
    </source>
</evidence>
<dbReference type="AlphaFoldDB" id="A0A4R1LA11"/>
<dbReference type="Proteomes" id="UP000295210">
    <property type="component" value="Unassembled WGS sequence"/>
</dbReference>
<reference evidence="11 12" key="1">
    <citation type="submission" date="2019-03" db="EMBL/GenBank/DDBJ databases">
        <title>Genomic Encyclopedia of Type Strains, Phase IV (KMG-IV): sequencing the most valuable type-strain genomes for metagenomic binning, comparative biology and taxonomic classification.</title>
        <authorList>
            <person name="Goeker M."/>
        </authorList>
    </citation>
    <scope>NUCLEOTIDE SEQUENCE [LARGE SCALE GENOMIC DNA]</scope>
    <source>
        <strain evidence="11 12">DSM 103428</strain>
    </source>
</reference>
<evidence type="ECO:0000256" key="9">
    <source>
        <dbReference type="ARBA" id="ARBA00023264"/>
    </source>
</evidence>
<evidence type="ECO:0000313" key="11">
    <source>
        <dbReference type="EMBL" id="TCK75185.1"/>
    </source>
</evidence>
<dbReference type="PANTHER" id="PTHR30309">
    <property type="entry name" value="INNER MEMBRANE PROTEIN YGIH"/>
    <property type="match status" value="1"/>
</dbReference>
<comment type="subcellular location">
    <subcellularLocation>
        <location evidence="10">Cell membrane</location>
        <topology evidence="10">Multi-pass membrane protein</topology>
    </subcellularLocation>
</comment>
<feature type="transmembrane region" description="Helical" evidence="10">
    <location>
        <begin position="172"/>
        <end position="189"/>
    </location>
</feature>
<keyword evidence="7 10" id="KW-0472">Membrane</keyword>
<gene>
    <name evidence="10" type="primary">plsY</name>
    <name evidence="11" type="ORF">C7378_0165</name>
</gene>
<comment type="pathway">
    <text evidence="10">Lipid metabolism; phospholipid metabolism.</text>
</comment>
<comment type="caution">
    <text evidence="11">The sequence shown here is derived from an EMBL/GenBank/DDBJ whole genome shotgun (WGS) entry which is preliminary data.</text>
</comment>
<feature type="transmembrane region" description="Helical" evidence="10">
    <location>
        <begin position="88"/>
        <end position="111"/>
    </location>
</feature>
<keyword evidence="3 10" id="KW-0808">Transferase</keyword>
<dbReference type="InterPro" id="IPR003811">
    <property type="entry name" value="G3P_acylTferase_PlsY"/>
</dbReference>
<dbReference type="GO" id="GO:0008654">
    <property type="term" value="P:phospholipid biosynthetic process"/>
    <property type="evidence" value="ECO:0007669"/>
    <property type="project" value="UniProtKB-UniRule"/>
</dbReference>
<keyword evidence="9 10" id="KW-1208">Phospholipid metabolism</keyword>
<evidence type="ECO:0000256" key="3">
    <source>
        <dbReference type="ARBA" id="ARBA00022679"/>
    </source>
</evidence>
<feature type="transmembrane region" description="Helical" evidence="10">
    <location>
        <begin position="148"/>
        <end position="166"/>
    </location>
</feature>
<dbReference type="NCBIfam" id="TIGR00023">
    <property type="entry name" value="glycerol-3-phosphate 1-O-acyltransferase PlsY"/>
    <property type="match status" value="1"/>
</dbReference>
<evidence type="ECO:0000256" key="4">
    <source>
        <dbReference type="ARBA" id="ARBA00022692"/>
    </source>
</evidence>
<dbReference type="OrthoDB" id="9777124at2"/>
<comment type="function">
    <text evidence="10">Catalyzes the transfer of an acyl group from acyl-phosphate (acyl-PO(4)) to glycerol-3-phosphate (G3P) to form lysophosphatidic acid (LPA). This enzyme utilizes acyl-phosphate as fatty acyl donor, but not acyl-CoA or acyl-ACP.</text>
</comment>
<evidence type="ECO:0000256" key="6">
    <source>
        <dbReference type="ARBA" id="ARBA00023098"/>
    </source>
</evidence>
<dbReference type="PANTHER" id="PTHR30309:SF0">
    <property type="entry name" value="GLYCEROL-3-PHOSPHATE ACYLTRANSFERASE-RELATED"/>
    <property type="match status" value="1"/>
</dbReference>
<keyword evidence="2 10" id="KW-0444">Lipid biosynthesis</keyword>
<dbReference type="UniPathway" id="UPA00085"/>
<dbReference type="GO" id="GO:0043772">
    <property type="term" value="F:acyl-phosphate glycerol-3-phosphate acyltransferase activity"/>
    <property type="evidence" value="ECO:0007669"/>
    <property type="project" value="UniProtKB-UniRule"/>
</dbReference>
<sequence>MQFTPYLLIAATAYLLGSIPFGYILVRMFRKEDIREKGSGNIGATNVVRSGAKGLGALTFLLDALKGYVAVVAGRWIMMRFDATSTGLGHAAALAALCALIGHIWTVWLGFKGGKGVATAFGLFVALAPWAAWLSLATFILVVAVTRYVSLASIAGAFFIPVYALLLPHGQRSPWVLAMLFVIPAVVILKHHQNIARLLHGTEYRFGGSKASGA</sequence>
<organism evidence="11 12">
    <name type="scientific">Acidipila rosea</name>
    <dbReference type="NCBI Taxonomy" id="768535"/>
    <lineage>
        <taxon>Bacteria</taxon>
        <taxon>Pseudomonadati</taxon>
        <taxon>Acidobacteriota</taxon>
        <taxon>Terriglobia</taxon>
        <taxon>Terriglobales</taxon>
        <taxon>Acidobacteriaceae</taxon>
        <taxon>Acidipila</taxon>
    </lineage>
</organism>
<protein>
    <recommendedName>
        <fullName evidence="10">Glycerol-3-phosphate acyltransferase</fullName>
    </recommendedName>
    <alternativeName>
        <fullName evidence="10">Acyl-PO4 G3P acyltransferase</fullName>
    </alternativeName>
    <alternativeName>
        <fullName evidence="10">Acyl-phosphate--glycerol-3-phosphate acyltransferase</fullName>
    </alternativeName>
    <alternativeName>
        <fullName evidence="10">G3P acyltransferase</fullName>
        <shortName evidence="10">GPAT</shortName>
        <ecNumber evidence="10">2.3.1.275</ecNumber>
    </alternativeName>
    <alternativeName>
        <fullName evidence="10">Lysophosphatidic acid synthase</fullName>
        <shortName evidence="10">LPA synthase</shortName>
    </alternativeName>
</protein>
<evidence type="ECO:0000256" key="10">
    <source>
        <dbReference type="HAMAP-Rule" id="MF_01043"/>
    </source>
</evidence>
<evidence type="ECO:0000256" key="7">
    <source>
        <dbReference type="ARBA" id="ARBA00023136"/>
    </source>
</evidence>
<keyword evidence="6 10" id="KW-0443">Lipid metabolism</keyword>
<keyword evidence="8 10" id="KW-0594">Phospholipid biosynthesis</keyword>
<name>A0A4R1LA11_9BACT</name>
<proteinExistence type="inferred from homology"/>
<keyword evidence="4 10" id="KW-0812">Transmembrane</keyword>
<keyword evidence="11" id="KW-0012">Acyltransferase</keyword>
<feature type="transmembrane region" description="Helical" evidence="10">
    <location>
        <begin position="117"/>
        <end position="141"/>
    </location>
</feature>
<evidence type="ECO:0000313" key="12">
    <source>
        <dbReference type="Proteomes" id="UP000295210"/>
    </source>
</evidence>
<dbReference type="Pfam" id="PF02660">
    <property type="entry name" value="G3P_acyltransf"/>
    <property type="match status" value="1"/>
</dbReference>
<dbReference type="RefSeq" id="WP_131990752.1">
    <property type="nucleotide sequence ID" value="NZ_SMGK01000001.1"/>
</dbReference>
<accession>A0A4R1LA11</accession>
<keyword evidence="1 10" id="KW-1003">Cell membrane</keyword>
<dbReference type="EMBL" id="SMGK01000001">
    <property type="protein sequence ID" value="TCK75185.1"/>
    <property type="molecule type" value="Genomic_DNA"/>
</dbReference>
<feature type="transmembrane region" description="Helical" evidence="10">
    <location>
        <begin position="6"/>
        <end position="26"/>
    </location>
</feature>
<comment type="similarity">
    <text evidence="10">Belongs to the PlsY family.</text>
</comment>
<dbReference type="HAMAP" id="MF_01043">
    <property type="entry name" value="PlsY"/>
    <property type="match status" value="1"/>
</dbReference>
<keyword evidence="5 10" id="KW-1133">Transmembrane helix</keyword>
<evidence type="ECO:0000256" key="2">
    <source>
        <dbReference type="ARBA" id="ARBA00022516"/>
    </source>
</evidence>
<comment type="subunit">
    <text evidence="10">Probably interacts with PlsX.</text>
</comment>
<dbReference type="SMART" id="SM01207">
    <property type="entry name" value="G3P_acyltransf"/>
    <property type="match status" value="1"/>
</dbReference>
<comment type="catalytic activity">
    <reaction evidence="10">
        <text>an acyl phosphate + sn-glycerol 3-phosphate = a 1-acyl-sn-glycero-3-phosphate + phosphate</text>
        <dbReference type="Rhea" id="RHEA:34075"/>
        <dbReference type="ChEBI" id="CHEBI:43474"/>
        <dbReference type="ChEBI" id="CHEBI:57597"/>
        <dbReference type="ChEBI" id="CHEBI:57970"/>
        <dbReference type="ChEBI" id="CHEBI:59918"/>
        <dbReference type="EC" id="2.3.1.275"/>
    </reaction>
</comment>
<dbReference type="EC" id="2.3.1.275" evidence="10"/>
<keyword evidence="12" id="KW-1185">Reference proteome</keyword>